<protein>
    <submittedName>
        <fullName evidence="3">1837_t:CDS:1</fullName>
    </submittedName>
</protein>
<gene>
    <name evidence="3" type="ORF">DEBURN_LOCUS11260</name>
</gene>
<evidence type="ECO:0000313" key="3">
    <source>
        <dbReference type="EMBL" id="CAG8644083.1"/>
    </source>
</evidence>
<feature type="domain" description="DUF6826" evidence="2">
    <location>
        <begin position="122"/>
        <end position="187"/>
    </location>
</feature>
<dbReference type="OrthoDB" id="2387777at2759"/>
<organism evidence="3 4">
    <name type="scientific">Diversispora eburnea</name>
    <dbReference type="NCBI Taxonomy" id="1213867"/>
    <lineage>
        <taxon>Eukaryota</taxon>
        <taxon>Fungi</taxon>
        <taxon>Fungi incertae sedis</taxon>
        <taxon>Mucoromycota</taxon>
        <taxon>Glomeromycotina</taxon>
        <taxon>Glomeromycetes</taxon>
        <taxon>Diversisporales</taxon>
        <taxon>Diversisporaceae</taxon>
        <taxon>Diversispora</taxon>
    </lineage>
</organism>
<name>A0A9N9DQY7_9GLOM</name>
<proteinExistence type="predicted"/>
<keyword evidence="4" id="KW-1185">Reference proteome</keyword>
<evidence type="ECO:0000256" key="1">
    <source>
        <dbReference type="SAM" id="MobiDB-lite"/>
    </source>
</evidence>
<sequence>MEVDLIPENIQDKVKLSIPSKKIQGQGYTSDLLAKIEELKDELRDGQDKLKEELRSEQDELKEELRSGQEELKSNMESGFKTETEKGKEVLEKGYQIDFPLKVTTITKSGEPGRFMSSPTDEDTHRSPILGTRKPDFVFILKDSKLDYLNVVAIGEIKKPISGKFSDAQIGQAISFGEKLLQLQPRR</sequence>
<evidence type="ECO:0000259" key="2">
    <source>
        <dbReference type="Pfam" id="PF20713"/>
    </source>
</evidence>
<evidence type="ECO:0000313" key="4">
    <source>
        <dbReference type="Proteomes" id="UP000789706"/>
    </source>
</evidence>
<dbReference type="InterPro" id="IPR049229">
    <property type="entry name" value="DUF6826"/>
</dbReference>
<comment type="caution">
    <text evidence="3">The sequence shown here is derived from an EMBL/GenBank/DDBJ whole genome shotgun (WGS) entry which is preliminary data.</text>
</comment>
<feature type="region of interest" description="Disordered" evidence="1">
    <location>
        <begin position="110"/>
        <end position="129"/>
    </location>
</feature>
<accession>A0A9N9DQY7</accession>
<dbReference type="EMBL" id="CAJVPK010005389">
    <property type="protein sequence ID" value="CAG8644083.1"/>
    <property type="molecule type" value="Genomic_DNA"/>
</dbReference>
<dbReference type="Pfam" id="PF20713">
    <property type="entry name" value="DUF6826"/>
    <property type="match status" value="1"/>
</dbReference>
<feature type="non-terminal residue" evidence="3">
    <location>
        <position position="1"/>
    </location>
</feature>
<dbReference type="AlphaFoldDB" id="A0A9N9DQY7"/>
<reference evidence="3" key="1">
    <citation type="submission" date="2021-06" db="EMBL/GenBank/DDBJ databases">
        <authorList>
            <person name="Kallberg Y."/>
            <person name="Tangrot J."/>
            <person name="Rosling A."/>
        </authorList>
    </citation>
    <scope>NUCLEOTIDE SEQUENCE</scope>
    <source>
        <strain evidence="3">AZ414A</strain>
    </source>
</reference>
<feature type="region of interest" description="Disordered" evidence="1">
    <location>
        <begin position="55"/>
        <end position="85"/>
    </location>
</feature>
<dbReference type="Proteomes" id="UP000789706">
    <property type="component" value="Unassembled WGS sequence"/>
</dbReference>